<proteinExistence type="predicted"/>
<feature type="region of interest" description="Disordered" evidence="1">
    <location>
        <begin position="28"/>
        <end position="65"/>
    </location>
</feature>
<comment type="caution">
    <text evidence="2">The sequence shown here is derived from an EMBL/GenBank/DDBJ whole genome shotgun (WGS) entry which is preliminary data.</text>
</comment>
<sequence>MRRLIPQFLTALLLLLPLILMACQEGPAERTGRSIDNIGDSIRDAVDPPSGPAERLGRDIDRATR</sequence>
<keyword evidence="3" id="KW-1185">Reference proteome</keyword>
<dbReference type="PROSITE" id="PS51257">
    <property type="entry name" value="PROKAR_LIPOPROTEIN"/>
    <property type="match status" value="1"/>
</dbReference>
<protein>
    <submittedName>
        <fullName evidence="2">Uncharacterized protein</fullName>
    </submittedName>
</protein>
<dbReference type="Proteomes" id="UP001518990">
    <property type="component" value="Unassembled WGS sequence"/>
</dbReference>
<dbReference type="EMBL" id="JACTNF010000001">
    <property type="protein sequence ID" value="MBO1073099.1"/>
    <property type="molecule type" value="Genomic_DNA"/>
</dbReference>
<name>A0ABS3K6L5_9PROT</name>
<evidence type="ECO:0000313" key="3">
    <source>
        <dbReference type="Proteomes" id="UP001518990"/>
    </source>
</evidence>
<gene>
    <name evidence="2" type="ORF">IAI60_00590</name>
</gene>
<accession>A0ABS3K6L5</accession>
<feature type="compositionally biased region" description="Basic and acidic residues" evidence="1">
    <location>
        <begin position="55"/>
        <end position="65"/>
    </location>
</feature>
<dbReference type="RefSeq" id="WP_207444724.1">
    <property type="nucleotide sequence ID" value="NZ_CP061091.1"/>
</dbReference>
<evidence type="ECO:0000256" key="1">
    <source>
        <dbReference type="SAM" id="MobiDB-lite"/>
    </source>
</evidence>
<organism evidence="2 3">
    <name type="scientific">Roseomonas marmotae</name>
    <dbReference type="NCBI Taxonomy" id="2768161"/>
    <lineage>
        <taxon>Bacteria</taxon>
        <taxon>Pseudomonadati</taxon>
        <taxon>Pseudomonadota</taxon>
        <taxon>Alphaproteobacteria</taxon>
        <taxon>Acetobacterales</taxon>
        <taxon>Roseomonadaceae</taxon>
        <taxon>Roseomonas</taxon>
    </lineage>
</organism>
<reference evidence="2 3" key="1">
    <citation type="submission" date="2020-09" db="EMBL/GenBank/DDBJ databases">
        <title>Roseomonas.</title>
        <authorList>
            <person name="Zhu W."/>
        </authorList>
    </citation>
    <scope>NUCLEOTIDE SEQUENCE [LARGE SCALE GENOMIC DNA]</scope>
    <source>
        <strain evidence="2 3">1311</strain>
    </source>
</reference>
<evidence type="ECO:0000313" key="2">
    <source>
        <dbReference type="EMBL" id="MBO1073099.1"/>
    </source>
</evidence>